<evidence type="ECO:0000313" key="2">
    <source>
        <dbReference type="Proteomes" id="UP000270743"/>
    </source>
</evidence>
<keyword evidence="2" id="KW-1185">Reference proteome</keyword>
<organism evidence="1 2">
    <name type="scientific">Paracoccus haematequi</name>
    <dbReference type="NCBI Taxonomy" id="2491866"/>
    <lineage>
        <taxon>Bacteria</taxon>
        <taxon>Pseudomonadati</taxon>
        <taxon>Pseudomonadota</taxon>
        <taxon>Alphaproteobacteria</taxon>
        <taxon>Rhodobacterales</taxon>
        <taxon>Paracoccaceae</taxon>
        <taxon>Paracoccus</taxon>
    </lineage>
</organism>
<evidence type="ECO:0000313" key="1">
    <source>
        <dbReference type="EMBL" id="VDS08871.1"/>
    </source>
</evidence>
<dbReference type="EMBL" id="UZWE01000030">
    <property type="protein sequence ID" value="VDS08871.1"/>
    <property type="molecule type" value="Genomic_DNA"/>
</dbReference>
<dbReference type="OrthoDB" id="7772506at2"/>
<sequence>MDFLKAYDARGAAETAREMELRDQSTGEVITNGGKPCIVLVKGASSRTIQAALRDDEIARAKKAKAAKDAGGEIDTQTAEDLHRQTCKAASRFIVGFKNMQTAGEDGKVRDLTAHDVPAFIDLTFISLPHLMRERVDDEWRKPSFAQQVLDFAQDDAAFLAKSGKA</sequence>
<reference evidence="1 2" key="1">
    <citation type="submission" date="2018-12" db="EMBL/GenBank/DDBJ databases">
        <authorList>
            <person name="Criscuolo A."/>
        </authorList>
    </citation>
    <scope>NUCLEOTIDE SEQUENCE [LARGE SCALE GENOMIC DNA]</scope>
    <source>
        <strain evidence="1">ACIP1116241</strain>
    </source>
</reference>
<dbReference type="RefSeq" id="WP_126154532.1">
    <property type="nucleotide sequence ID" value="NZ_UZWE01000030.1"/>
</dbReference>
<name>A0A447IMZ5_9RHOB</name>
<protein>
    <submittedName>
        <fullName evidence="1">Uncharacterized protein</fullName>
    </submittedName>
</protein>
<dbReference type="Proteomes" id="UP000270743">
    <property type="component" value="Unassembled WGS sequence"/>
</dbReference>
<dbReference type="AlphaFoldDB" id="A0A447IMZ5"/>
<accession>A0A447IMZ5</accession>
<proteinExistence type="predicted"/>
<gene>
    <name evidence="1" type="ORF">PARHAE_02056</name>
</gene>